<accession>A0A975UCA5</accession>
<gene>
    <name evidence="1" type="ORF">KNV97_12295</name>
</gene>
<keyword evidence="2" id="KW-1185">Reference proteome</keyword>
<evidence type="ECO:0000313" key="2">
    <source>
        <dbReference type="Proteomes" id="UP000694232"/>
    </source>
</evidence>
<proteinExistence type="predicted"/>
<dbReference type="RefSeq" id="WP_136484108.1">
    <property type="nucleotide sequence ID" value="NZ_CP076643.1"/>
</dbReference>
<name>A0A975UCA5_9VIBR</name>
<protein>
    <submittedName>
        <fullName evidence="1">Regulatory protein GemA</fullName>
    </submittedName>
</protein>
<dbReference type="Pfam" id="PF06252">
    <property type="entry name" value="GemA"/>
    <property type="match status" value="1"/>
</dbReference>
<dbReference type="EMBL" id="CP076643">
    <property type="protein sequence ID" value="QXO18980.1"/>
    <property type="molecule type" value="Genomic_DNA"/>
</dbReference>
<reference evidence="1" key="1">
    <citation type="submission" date="2021-06" db="EMBL/GenBank/DDBJ databases">
        <title>Vibrio nov. sp., novel gut bacterium isolated from Yellow Sea oyster.</title>
        <authorList>
            <person name="Muhammad N."/>
            <person name="Nguyen T.H."/>
            <person name="Lee Y.-J."/>
            <person name="Ko J."/>
            <person name="Kim S.-G."/>
        </authorList>
    </citation>
    <scope>NUCLEOTIDE SEQUENCE</scope>
    <source>
        <strain evidence="1">OG9-811</strain>
    </source>
</reference>
<sequence>MTMQRHCYYALIHQGIETLLHERFGASDNSAYHQTLRDMTGKSSCFNLSDDELEQLVENLSNEGYLHNAQALSCQL</sequence>
<dbReference type="Proteomes" id="UP000694232">
    <property type="component" value="Chromosome 1"/>
</dbReference>
<dbReference type="KEGG" id="vos:KNV97_12295"/>
<organism evidence="1 2">
    <name type="scientific">Vibrio ostreae</name>
    <dbReference type="NCBI Taxonomy" id="2841925"/>
    <lineage>
        <taxon>Bacteria</taxon>
        <taxon>Pseudomonadati</taxon>
        <taxon>Pseudomonadota</taxon>
        <taxon>Gammaproteobacteria</taxon>
        <taxon>Vibrionales</taxon>
        <taxon>Vibrionaceae</taxon>
        <taxon>Vibrio</taxon>
    </lineage>
</organism>
<dbReference type="AlphaFoldDB" id="A0A975UCA5"/>
<evidence type="ECO:0000313" key="1">
    <source>
        <dbReference type="EMBL" id="QXO18980.1"/>
    </source>
</evidence>
<dbReference type="InterPro" id="IPR009363">
    <property type="entry name" value="Phage_Mu_Gp16"/>
</dbReference>